<comment type="caution">
    <text evidence="2">The sequence shown here is derived from an EMBL/GenBank/DDBJ whole genome shotgun (WGS) entry which is preliminary data.</text>
</comment>
<accession>A0ABS3C2B9</accession>
<protein>
    <recommendedName>
        <fullName evidence="4">Addiction module component</fullName>
    </recommendedName>
</protein>
<evidence type="ECO:0000313" key="3">
    <source>
        <dbReference type="Proteomes" id="UP000664317"/>
    </source>
</evidence>
<proteinExistence type="predicted"/>
<gene>
    <name evidence="2" type="ORF">J0A68_08950</name>
</gene>
<reference evidence="2 3" key="1">
    <citation type="submission" date="2021-03" db="EMBL/GenBank/DDBJ databases">
        <title>novel species isolated from a fishpond in China.</title>
        <authorList>
            <person name="Lu H."/>
            <person name="Cai Z."/>
        </authorList>
    </citation>
    <scope>NUCLEOTIDE SEQUENCE [LARGE SCALE GENOMIC DNA]</scope>
    <source>
        <strain evidence="2 3">H41</strain>
    </source>
</reference>
<organism evidence="2 3">
    <name type="scientific">Algoriphagus oliviformis</name>
    <dbReference type="NCBI Taxonomy" id="2811231"/>
    <lineage>
        <taxon>Bacteria</taxon>
        <taxon>Pseudomonadati</taxon>
        <taxon>Bacteroidota</taxon>
        <taxon>Cytophagia</taxon>
        <taxon>Cytophagales</taxon>
        <taxon>Cyclobacteriaceae</taxon>
        <taxon>Algoriphagus</taxon>
    </lineage>
</organism>
<dbReference type="EMBL" id="JAFKCT010000003">
    <property type="protein sequence ID" value="MBN7811082.1"/>
    <property type="molecule type" value="Genomic_DNA"/>
</dbReference>
<keyword evidence="3" id="KW-1185">Reference proteome</keyword>
<name>A0ABS3C2B9_9BACT</name>
<dbReference type="Proteomes" id="UP000664317">
    <property type="component" value="Unassembled WGS sequence"/>
</dbReference>
<evidence type="ECO:0000256" key="1">
    <source>
        <dbReference type="SAM" id="MobiDB-lite"/>
    </source>
</evidence>
<feature type="region of interest" description="Disordered" evidence="1">
    <location>
        <begin position="60"/>
        <end position="79"/>
    </location>
</feature>
<evidence type="ECO:0008006" key="4">
    <source>
        <dbReference type="Google" id="ProtNLM"/>
    </source>
</evidence>
<dbReference type="RefSeq" id="WP_206577866.1">
    <property type="nucleotide sequence ID" value="NZ_JAFKCT010000003.1"/>
</dbReference>
<sequence>METKEVKRKLIAKIQEINNPEILEEINRLLSLDLVESDLLTLSNEQAQVISQGKKDYEMGKTKSNEDINQETETWLRNG</sequence>
<evidence type="ECO:0000313" key="2">
    <source>
        <dbReference type="EMBL" id="MBN7811082.1"/>
    </source>
</evidence>